<dbReference type="RefSeq" id="WP_379679734.1">
    <property type="nucleotide sequence ID" value="NZ_JBHMFE010000009.1"/>
</dbReference>
<protein>
    <submittedName>
        <fullName evidence="5">Glycoside hydrolase family 127 protein</fullName>
    </submittedName>
</protein>
<dbReference type="SUPFAM" id="SSF48208">
    <property type="entry name" value="Six-hairpin glycosidases"/>
    <property type="match status" value="1"/>
</dbReference>
<evidence type="ECO:0000313" key="6">
    <source>
        <dbReference type="Proteomes" id="UP001589562"/>
    </source>
</evidence>
<dbReference type="InterPro" id="IPR049049">
    <property type="entry name" value="Beta-AFase-like_GH127_C"/>
</dbReference>
<feature type="chain" id="PRO_5045965477" evidence="1">
    <location>
        <begin position="20"/>
        <end position="673"/>
    </location>
</feature>
<gene>
    <name evidence="5" type="ORF">ACFFVK_04550</name>
</gene>
<dbReference type="Pfam" id="PF07944">
    <property type="entry name" value="Beta-AFase-like_GH127_cat"/>
    <property type="match status" value="1"/>
</dbReference>
<sequence>MKKQIIVLSAILFSTAFIAQNKGLVANSESPYSKLQSVGLQDVKWTNGFWKEQFDVETKNTLPYMWDLYHNDEVSHAYKNFEIAAGISKGTFKGPSFHDGDFYKIFEGMAATYAVTKDKKLDAEMDKAIALFEKVQRKDGYLHTPVLIDERWGTLGPEEVKKQLGFEKYNMGHLMTAACIHYRATGKTNFLNIAKGVADFLYDFYKKASPELARNAICPSHYMGIVEMYRTTKNPKYLELANNLIDIRGTTEDGTDDNQDRIPFRQQTTAMGHAVRANYLYAGVADLYAETGEKKLLDNLESIWDDVTYRKMYITGACGSLYDGVSPDGTSYNPTDVQKIHQAYGRPFQLPNATAHTETCANIGNVLWNWRMLQITGDAKYADIVELALYNSVLSGISLEGKEFFYNNPLNVSKDLPFKQRWSKEREGYIALSNCCAPNVTRTIAEVSNYAYNFSKEGLYVNLYGSNNLSSTTLAGEKIEIEQQTNYPWDGKVTLKIVKAPKDVYAFLLRIPGWSQGTTISLNGKKINEAITSGSYQKIVQKWKKGDVIELNIPMPVELMQANPLVEEVKNQVAVKRGPIVYCLESDQLPENASINEVVLDVNSKFTTDFIKICDRQLLSITASSSINNDTSWDKKLYKPLSAKDSKEFTVKLIPYFAWGNHGKGEMSVWLSH</sequence>
<accession>A0ABV5H964</accession>
<dbReference type="EMBL" id="JBHMFE010000009">
    <property type="protein sequence ID" value="MFB9107840.1"/>
    <property type="molecule type" value="Genomic_DNA"/>
</dbReference>
<dbReference type="PANTHER" id="PTHR43465">
    <property type="entry name" value="DUF1680 DOMAIN PROTEIN (AFU_ORTHOLOGUE AFUA_1G08910)"/>
    <property type="match status" value="1"/>
</dbReference>
<dbReference type="InterPro" id="IPR049046">
    <property type="entry name" value="Beta-AFase-like_GH127_middle"/>
</dbReference>
<evidence type="ECO:0000256" key="1">
    <source>
        <dbReference type="SAM" id="SignalP"/>
    </source>
</evidence>
<keyword evidence="5" id="KW-0378">Hydrolase</keyword>
<feature type="domain" description="Non-reducing end beta-L-arabinofuranosidase-like GH127 catalytic" evidence="2">
    <location>
        <begin position="42"/>
        <end position="448"/>
    </location>
</feature>
<dbReference type="Pfam" id="PF20737">
    <property type="entry name" value="Glyco_hydro127C"/>
    <property type="match status" value="1"/>
</dbReference>
<evidence type="ECO:0000313" key="5">
    <source>
        <dbReference type="EMBL" id="MFB9107840.1"/>
    </source>
</evidence>
<feature type="domain" description="Non-reducing end beta-L-arabinofuranosidase-like GH127 C-terminal" evidence="4">
    <location>
        <begin position="557"/>
        <end position="671"/>
    </location>
</feature>
<dbReference type="Proteomes" id="UP001589562">
    <property type="component" value="Unassembled WGS sequence"/>
</dbReference>
<dbReference type="InterPro" id="IPR012878">
    <property type="entry name" value="Beta-AFase-like_GH127_cat"/>
</dbReference>
<evidence type="ECO:0000259" key="2">
    <source>
        <dbReference type="Pfam" id="PF07944"/>
    </source>
</evidence>
<reference evidence="5 6" key="1">
    <citation type="submission" date="2024-09" db="EMBL/GenBank/DDBJ databases">
        <authorList>
            <person name="Sun Q."/>
            <person name="Mori K."/>
        </authorList>
    </citation>
    <scope>NUCLEOTIDE SEQUENCE [LARGE SCALE GENOMIC DNA]</scope>
    <source>
        <strain evidence="5 6">CECT 8365</strain>
    </source>
</reference>
<feature type="domain" description="Non-reducing end beta-L-arabinofuranosidase-like GH127 middle" evidence="3">
    <location>
        <begin position="459"/>
        <end position="555"/>
    </location>
</feature>
<evidence type="ECO:0000259" key="4">
    <source>
        <dbReference type="Pfam" id="PF20737"/>
    </source>
</evidence>
<feature type="signal peptide" evidence="1">
    <location>
        <begin position="1"/>
        <end position="19"/>
    </location>
</feature>
<dbReference type="GO" id="GO:0016787">
    <property type="term" value="F:hydrolase activity"/>
    <property type="evidence" value="ECO:0007669"/>
    <property type="project" value="UniProtKB-KW"/>
</dbReference>
<name>A0ABV5H964_9FLAO</name>
<dbReference type="PANTHER" id="PTHR43465:SF1">
    <property type="entry name" value="NON-REDUCING END BETA-L-ARABINOFURANOSIDASE"/>
    <property type="match status" value="1"/>
</dbReference>
<evidence type="ECO:0000259" key="3">
    <source>
        <dbReference type="Pfam" id="PF20736"/>
    </source>
</evidence>
<dbReference type="Gene3D" id="1.50.10.20">
    <property type="match status" value="1"/>
</dbReference>
<comment type="caution">
    <text evidence="5">The sequence shown here is derived from an EMBL/GenBank/DDBJ whole genome shotgun (WGS) entry which is preliminary data.</text>
</comment>
<dbReference type="InterPro" id="IPR049174">
    <property type="entry name" value="Beta-AFase-like"/>
</dbReference>
<organism evidence="5 6">
    <name type="scientific">Flavobacterium gyeonganense</name>
    <dbReference type="NCBI Taxonomy" id="1310418"/>
    <lineage>
        <taxon>Bacteria</taxon>
        <taxon>Pseudomonadati</taxon>
        <taxon>Bacteroidota</taxon>
        <taxon>Flavobacteriia</taxon>
        <taxon>Flavobacteriales</taxon>
        <taxon>Flavobacteriaceae</taxon>
        <taxon>Flavobacterium</taxon>
    </lineage>
</organism>
<dbReference type="InterPro" id="IPR008928">
    <property type="entry name" value="6-hairpin_glycosidase_sf"/>
</dbReference>
<dbReference type="Pfam" id="PF20736">
    <property type="entry name" value="Glyco_hydro127M"/>
    <property type="match status" value="1"/>
</dbReference>
<keyword evidence="6" id="KW-1185">Reference proteome</keyword>
<proteinExistence type="predicted"/>
<keyword evidence="1" id="KW-0732">Signal</keyword>